<feature type="compositionally biased region" description="Basic and acidic residues" evidence="1">
    <location>
        <begin position="83"/>
        <end position="105"/>
    </location>
</feature>
<accession>A0A2H5N4X4</accession>
<evidence type="ECO:0000313" key="2">
    <source>
        <dbReference type="EMBL" id="GAY35279.1"/>
    </source>
</evidence>
<protein>
    <recommendedName>
        <fullName evidence="4">Serine-threonine/tyrosine-protein kinase catalytic domain-containing protein</fullName>
    </recommendedName>
</protein>
<evidence type="ECO:0008006" key="4">
    <source>
        <dbReference type="Google" id="ProtNLM"/>
    </source>
</evidence>
<gene>
    <name evidence="2" type="ORF">CUMW_278240</name>
</gene>
<dbReference type="STRING" id="55188.A0A2H5N4X4"/>
<feature type="compositionally biased region" description="Polar residues" evidence="1">
    <location>
        <begin position="116"/>
        <end position="129"/>
    </location>
</feature>
<keyword evidence="3" id="KW-1185">Reference proteome</keyword>
<feature type="compositionally biased region" description="Polar residues" evidence="1">
    <location>
        <begin position="176"/>
        <end position="185"/>
    </location>
</feature>
<comment type="caution">
    <text evidence="2">The sequence shown here is derived from an EMBL/GenBank/DDBJ whole genome shotgun (WGS) entry which is preliminary data.</text>
</comment>
<dbReference type="Proteomes" id="UP000236630">
    <property type="component" value="Unassembled WGS sequence"/>
</dbReference>
<dbReference type="AlphaFoldDB" id="A0A2H5N4X4"/>
<reference evidence="2 3" key="1">
    <citation type="journal article" date="2017" name="Front. Genet.">
        <title>Draft sequencing of the heterozygous diploid genome of Satsuma (Citrus unshiu Marc.) using a hybrid assembly approach.</title>
        <authorList>
            <person name="Shimizu T."/>
            <person name="Tanizawa Y."/>
            <person name="Mochizuki T."/>
            <person name="Nagasaki H."/>
            <person name="Yoshioka T."/>
            <person name="Toyoda A."/>
            <person name="Fujiyama A."/>
            <person name="Kaminuma E."/>
            <person name="Nakamura Y."/>
        </authorList>
    </citation>
    <scope>NUCLEOTIDE SEQUENCE [LARGE SCALE GENOMIC DNA]</scope>
    <source>
        <strain evidence="3">cv. Miyagawa wase</strain>
    </source>
</reference>
<name>A0A2H5N4X4_CITUN</name>
<evidence type="ECO:0000313" key="3">
    <source>
        <dbReference type="Proteomes" id="UP000236630"/>
    </source>
</evidence>
<sequence length="196" mass="21718">MGVPEVLEKYVTIAVLCSHPQLYARPTMDQVVKMLETEQSVPTIPERPISLVAEIDEIEKSMSSNSGSGQFSSYTGYQAFTEIERPSSHKEEVRISDSSHKEEVRNSGSKPVELFNSGSGQFSSYTGYQAFTEIERPSSHKEEVRISDSSHKEEVRNSGSKPVELLSEPMPLPTLHSKSIRSLSSPELLLDNGQDA</sequence>
<proteinExistence type="predicted"/>
<dbReference type="EMBL" id="BDQV01001927">
    <property type="protein sequence ID" value="GAY35279.1"/>
    <property type="molecule type" value="Genomic_DNA"/>
</dbReference>
<evidence type="ECO:0000256" key="1">
    <source>
        <dbReference type="SAM" id="MobiDB-lite"/>
    </source>
</evidence>
<organism evidence="2 3">
    <name type="scientific">Citrus unshiu</name>
    <name type="common">Satsuma mandarin</name>
    <name type="synonym">Citrus nobilis var. unshiu</name>
    <dbReference type="NCBI Taxonomy" id="55188"/>
    <lineage>
        <taxon>Eukaryota</taxon>
        <taxon>Viridiplantae</taxon>
        <taxon>Streptophyta</taxon>
        <taxon>Embryophyta</taxon>
        <taxon>Tracheophyta</taxon>
        <taxon>Spermatophyta</taxon>
        <taxon>Magnoliopsida</taxon>
        <taxon>eudicotyledons</taxon>
        <taxon>Gunneridae</taxon>
        <taxon>Pentapetalae</taxon>
        <taxon>rosids</taxon>
        <taxon>malvids</taxon>
        <taxon>Sapindales</taxon>
        <taxon>Rutaceae</taxon>
        <taxon>Aurantioideae</taxon>
        <taxon>Citrus</taxon>
    </lineage>
</organism>
<feature type="region of interest" description="Disordered" evidence="1">
    <location>
        <begin position="83"/>
        <end position="196"/>
    </location>
</feature>
<feature type="compositionally biased region" description="Basic and acidic residues" evidence="1">
    <location>
        <begin position="133"/>
        <end position="156"/>
    </location>
</feature>